<feature type="non-terminal residue" evidence="3">
    <location>
        <position position="959"/>
    </location>
</feature>
<dbReference type="InterPro" id="IPR051766">
    <property type="entry name" value="TXND_domain-containing"/>
</dbReference>
<evidence type="ECO:0000259" key="2">
    <source>
        <dbReference type="Pfam" id="PF15928"/>
    </source>
</evidence>
<comment type="caution">
    <text evidence="3">The sequence shown here is derived from an EMBL/GenBank/DDBJ whole genome shotgun (WGS) entry which is preliminary data.</text>
</comment>
<feature type="compositionally biased region" description="Acidic residues" evidence="1">
    <location>
        <begin position="937"/>
        <end position="950"/>
    </location>
</feature>
<keyword evidence="4" id="KW-1185">Reference proteome</keyword>
<feature type="domain" description="DUF4746" evidence="2">
    <location>
        <begin position="789"/>
        <end position="934"/>
    </location>
</feature>
<reference evidence="3" key="1">
    <citation type="submission" date="2020-02" db="EMBL/GenBank/DDBJ databases">
        <title>Relaxed selection underlies rapid genomic changes in the transitions from sociality to social parasitism in ants.</title>
        <authorList>
            <person name="Bi X."/>
        </authorList>
    </citation>
    <scope>NUCLEOTIDE SEQUENCE</scope>
    <source>
        <strain evidence="3">BGI-DK2013a</strain>
        <tissue evidence="3">Whole body</tissue>
    </source>
</reference>
<name>A0A836ETK9_9HYME</name>
<dbReference type="InterPro" id="IPR036249">
    <property type="entry name" value="Thioredoxin-like_sf"/>
</dbReference>
<gene>
    <name evidence="3" type="primary">Nme8</name>
    <name evidence="3" type="ORF">G6Z75_0006947</name>
</gene>
<proteinExistence type="predicted"/>
<organism evidence="3 4">
    <name type="scientific">Acromyrmex insinuator</name>
    <dbReference type="NCBI Taxonomy" id="230686"/>
    <lineage>
        <taxon>Eukaryota</taxon>
        <taxon>Metazoa</taxon>
        <taxon>Ecdysozoa</taxon>
        <taxon>Arthropoda</taxon>
        <taxon>Hexapoda</taxon>
        <taxon>Insecta</taxon>
        <taxon>Pterygota</taxon>
        <taxon>Neoptera</taxon>
        <taxon>Endopterygota</taxon>
        <taxon>Hymenoptera</taxon>
        <taxon>Apocrita</taxon>
        <taxon>Aculeata</taxon>
        <taxon>Formicoidea</taxon>
        <taxon>Formicidae</taxon>
        <taxon>Myrmicinae</taxon>
        <taxon>Acromyrmex</taxon>
    </lineage>
</organism>
<dbReference type="PANTHER" id="PTHR46135">
    <property type="entry name" value="NME/NM23 FAMILY MEMBER 8"/>
    <property type="match status" value="1"/>
</dbReference>
<accession>A0A836ETK9</accession>
<dbReference type="Gene3D" id="3.40.30.10">
    <property type="entry name" value="Glutaredoxin"/>
    <property type="match status" value="1"/>
</dbReference>
<dbReference type="Pfam" id="PF15928">
    <property type="entry name" value="DUF4746"/>
    <property type="match status" value="1"/>
</dbReference>
<evidence type="ECO:0000313" key="4">
    <source>
        <dbReference type="Proteomes" id="UP000667349"/>
    </source>
</evidence>
<feature type="region of interest" description="Disordered" evidence="1">
    <location>
        <begin position="936"/>
        <end position="959"/>
    </location>
</feature>
<protein>
    <submittedName>
        <fullName evidence="3">TXND3 protein</fullName>
    </submittedName>
</protein>
<sequence length="959" mass="112008">MPVSLNHFTYSINISGNNRHGWTIFTEFVTKKGMSTLKFGKPIIKSYWSYWMKPRYIILGTYTIIDDFALTQKYQGKIEAIEINAIRRSLRISRRDKIRNEVDQTNGHIRYILTENAPICTALSRTLNLTVNVNKHNPLHAGCHIKLRVEFPMMLSQIKKFETLNDISINVYTNEYADRKRSKHVNLLYMEDDNAGHFALIKNLSRLVSVRKLNDCAIRLPSENDKWLSFDIHCKKEHVPFVVYADLVCALEKTYYHHNVFNIGYYTFTEELRNLAHSIQSMSANVLMMDFTQNDAHCHMYEKPFALDDTRVRDHLSERYRGFAYPYIFHNLSGYDAHFIIKEISTAYEGCIDLLPIIKEKYISFSKHVDSKNCVKLQFIDSFRFLASVYDIKNLYDWAMCQLPYVDFRWINNVQNFDFTTIALDSATDYILEEDVEYPQHLHDAHTDLLFYPRGGAKATRRMAKKVAPAALQTEVLNDEEWMKIVSIFMIRTLRKDIFDAMSLVVDVYSDWSGPCTGMVSILKKIKMEIGGDALSYATASCDHVTDLKRFQGKSEPTWMFIHEGRMINLMFGAHCPQFVKILMTELERIQKGDEHEFLIDVFEKSPEEIVRLKIQEEMKIAKETARKSRKVAEAKARYEAEMLHLITSLCNETCLLLFPWIFKDEEGRRRDKRTSPPYVELIEELLPENYMVGQELRKRMNADLLQQILHESTYSFTETSKQLLFDGKCMFMRLKIVEGRKQLDVHNHLCNILFNESTVPELEDNLNEDCYAGKYRPAFEVPDKENKKFPFIWTPPNPRNKATVFRTIFTIYTNTMYPYEDKIAKVPITVFKYDYTRKNDLKMVLEMFDDDVINFGIFEYDKPPEAKMIAKTIEAFEMSTEEKTGYEIFVCTVKKVGCEAFLGFAGIGPFHVSENLEKAVEESKLYFPDIVAVEESQSDDEEKSEELIEEYQNNTTTT</sequence>
<dbReference type="SUPFAM" id="SSF52833">
    <property type="entry name" value="Thioredoxin-like"/>
    <property type="match status" value="1"/>
</dbReference>
<dbReference type="Proteomes" id="UP000667349">
    <property type="component" value="Unassembled WGS sequence"/>
</dbReference>
<dbReference type="InterPro" id="IPR031827">
    <property type="entry name" value="DUF4746"/>
</dbReference>
<evidence type="ECO:0000313" key="3">
    <source>
        <dbReference type="EMBL" id="KAG5311251.1"/>
    </source>
</evidence>
<dbReference type="EMBL" id="JAANHZ010000420">
    <property type="protein sequence ID" value="KAG5311251.1"/>
    <property type="molecule type" value="Genomic_DNA"/>
</dbReference>
<evidence type="ECO:0000256" key="1">
    <source>
        <dbReference type="SAM" id="MobiDB-lite"/>
    </source>
</evidence>
<feature type="non-terminal residue" evidence="3">
    <location>
        <position position="1"/>
    </location>
</feature>
<dbReference type="AlphaFoldDB" id="A0A836ETK9"/>
<dbReference type="PANTHER" id="PTHR46135:SF3">
    <property type="entry name" value="NME_NM23 FAMILY MEMBER 8"/>
    <property type="match status" value="1"/>
</dbReference>